<gene>
    <name evidence="4" type="ORF">DespoDRAFT_02443</name>
</gene>
<feature type="signal peptide" evidence="2">
    <location>
        <begin position="1"/>
        <end position="21"/>
    </location>
</feature>
<reference evidence="4 5" key="2">
    <citation type="submission" date="2012-02" db="EMBL/GenBank/DDBJ databases">
        <title>Improved High-Quality Draft sequence of Desulfobacter postgatei 2ac9.</title>
        <authorList>
            <consortium name="US DOE Joint Genome Institute"/>
            <person name="Lucas S."/>
            <person name="Han J."/>
            <person name="Lapidus A."/>
            <person name="Cheng J.-F."/>
            <person name="Goodwin L."/>
            <person name="Pitluck S."/>
            <person name="Peters L."/>
            <person name="Ovchinnikova G."/>
            <person name="Held B."/>
            <person name="Detter J.C."/>
            <person name="Han C."/>
            <person name="Tapia R."/>
            <person name="Land M."/>
            <person name="Hauser L."/>
            <person name="Kyrpides N."/>
            <person name="Ivanova N."/>
            <person name="Pagani I."/>
            <person name="Orellana R."/>
            <person name="Lovley D."/>
            <person name="Woyke T."/>
        </authorList>
    </citation>
    <scope>NUCLEOTIDE SEQUENCE [LARGE SCALE GENOMIC DNA]</scope>
    <source>
        <strain evidence="4 5">2ac9</strain>
    </source>
</reference>
<dbReference type="InterPro" id="IPR023346">
    <property type="entry name" value="Lysozyme-like_dom_sf"/>
</dbReference>
<feature type="domain" description="LysM" evidence="3">
    <location>
        <begin position="483"/>
        <end position="526"/>
    </location>
</feature>
<feature type="chain" id="PRO_5003700504" evidence="2">
    <location>
        <begin position="22"/>
        <end position="583"/>
    </location>
</feature>
<organism evidence="4 5">
    <name type="scientific">Desulfobacter postgatei 2ac9</name>
    <dbReference type="NCBI Taxonomy" id="879212"/>
    <lineage>
        <taxon>Bacteria</taxon>
        <taxon>Pseudomonadati</taxon>
        <taxon>Thermodesulfobacteriota</taxon>
        <taxon>Desulfobacteria</taxon>
        <taxon>Desulfobacterales</taxon>
        <taxon>Desulfobacteraceae</taxon>
        <taxon>Desulfobacter</taxon>
    </lineage>
</organism>
<dbReference type="AlphaFoldDB" id="I5B483"/>
<dbReference type="PANTHER" id="PTHR33734">
    <property type="entry name" value="LYSM DOMAIN-CONTAINING GPI-ANCHORED PROTEIN 2"/>
    <property type="match status" value="1"/>
</dbReference>
<protein>
    <submittedName>
        <fullName evidence="4">Soluble lytic murein transglycosylase-like protein</fullName>
    </submittedName>
</protein>
<dbReference type="Gene3D" id="1.10.530.10">
    <property type="match status" value="1"/>
</dbReference>
<dbReference type="Gene3D" id="3.10.350.10">
    <property type="entry name" value="LysM domain"/>
    <property type="match status" value="3"/>
</dbReference>
<proteinExistence type="predicted"/>
<dbReference type="CDD" id="cd00118">
    <property type="entry name" value="LysM"/>
    <property type="match status" value="3"/>
</dbReference>
<dbReference type="STRING" id="879212.DespoDRAFT_02443"/>
<dbReference type="SMART" id="SM00257">
    <property type="entry name" value="LysM"/>
    <property type="match status" value="3"/>
</dbReference>
<evidence type="ECO:0000313" key="4">
    <source>
        <dbReference type="EMBL" id="EIM64296.1"/>
    </source>
</evidence>
<dbReference type="InterPro" id="IPR018392">
    <property type="entry name" value="LysM"/>
</dbReference>
<dbReference type="Pfam" id="PF01464">
    <property type="entry name" value="SLT"/>
    <property type="match status" value="1"/>
</dbReference>
<dbReference type="Pfam" id="PF01476">
    <property type="entry name" value="LysM"/>
    <property type="match status" value="3"/>
</dbReference>
<dbReference type="CDD" id="cd16894">
    <property type="entry name" value="MltD-like"/>
    <property type="match status" value="1"/>
</dbReference>
<dbReference type="eggNOG" id="COG1388">
    <property type="taxonomic scope" value="Bacteria"/>
</dbReference>
<dbReference type="OrthoDB" id="9815002at2"/>
<accession>I5B483</accession>
<keyword evidence="5" id="KW-1185">Reference proteome</keyword>
<evidence type="ECO:0000259" key="3">
    <source>
        <dbReference type="PROSITE" id="PS51782"/>
    </source>
</evidence>
<dbReference type="SUPFAM" id="SSF54106">
    <property type="entry name" value="LysM domain"/>
    <property type="match status" value="3"/>
</dbReference>
<dbReference type="PROSITE" id="PS51782">
    <property type="entry name" value="LYSM"/>
    <property type="match status" value="3"/>
</dbReference>
<dbReference type="InterPro" id="IPR036779">
    <property type="entry name" value="LysM_dom_sf"/>
</dbReference>
<reference evidence="4 5" key="1">
    <citation type="submission" date="2011-09" db="EMBL/GenBank/DDBJ databases">
        <authorList>
            <consortium name="US DOE Joint Genome Institute (JGI-PGF)"/>
            <person name="Lucas S."/>
            <person name="Han J."/>
            <person name="Lapidus A."/>
            <person name="Cheng J.-F."/>
            <person name="Goodwin L."/>
            <person name="Pitluck S."/>
            <person name="Peters L."/>
            <person name="Land M.L."/>
            <person name="Hauser L."/>
            <person name="Orellana R."/>
            <person name="Lovley D."/>
            <person name="Woyke T.J."/>
        </authorList>
    </citation>
    <scope>NUCLEOTIDE SEQUENCE [LARGE SCALE GENOMIC DNA]</scope>
    <source>
        <strain evidence="4 5">2ac9</strain>
    </source>
</reference>
<feature type="domain" description="LysM" evidence="3">
    <location>
        <begin position="415"/>
        <end position="459"/>
    </location>
</feature>
<dbReference type="RefSeq" id="WP_004073774.1">
    <property type="nucleotide sequence ID" value="NZ_CM001488.1"/>
</dbReference>
<dbReference type="PANTHER" id="PTHR33734:SF22">
    <property type="entry name" value="MEMBRANE-BOUND LYTIC MUREIN TRANSGLYCOSYLASE D"/>
    <property type="match status" value="1"/>
</dbReference>
<dbReference type="GO" id="GO:0008932">
    <property type="term" value="F:lytic endotransglycosylase activity"/>
    <property type="evidence" value="ECO:0007669"/>
    <property type="project" value="TreeGrafter"/>
</dbReference>
<evidence type="ECO:0000256" key="2">
    <source>
        <dbReference type="SAM" id="SignalP"/>
    </source>
</evidence>
<dbReference type="PROSITE" id="PS51257">
    <property type="entry name" value="PROKAR_LIPOPROTEIN"/>
    <property type="match status" value="1"/>
</dbReference>
<dbReference type="SUPFAM" id="SSF53955">
    <property type="entry name" value="Lysozyme-like"/>
    <property type="match status" value="1"/>
</dbReference>
<dbReference type="eggNOG" id="COG0741">
    <property type="taxonomic scope" value="Bacteria"/>
</dbReference>
<dbReference type="HOGENOM" id="CLU_009520_1_3_7"/>
<evidence type="ECO:0000313" key="5">
    <source>
        <dbReference type="Proteomes" id="UP000005778"/>
    </source>
</evidence>
<dbReference type="EMBL" id="CM001488">
    <property type="protein sequence ID" value="EIM64296.1"/>
    <property type="molecule type" value="Genomic_DNA"/>
</dbReference>
<feature type="domain" description="LysM" evidence="3">
    <location>
        <begin position="538"/>
        <end position="582"/>
    </location>
</feature>
<sequence length="583" mass="66320">MNTHKLAALIFLLFLITGCQQSHLSANNPITDQTFKMGDDQDQATLQDETEDRNQAPNSDQGKIDQALELASEAQNYWEEDNLEEALSSLDAAYALILEIETTDNSEFDQQKEDIRYLISKRILEIYASRQIVVTGHHEAIPITLNDHVNAEIKCLTGPERNFFIRSLSRSYRYRPFIVQELKKAGLPEEISWLPLIESGFNSRALSPARALGMWQFIPSTGNKFGLTRNHYIDERMDPEKATRAAIDYLKELHNLFGDWTTAIAAYNCGEYRVLKTIRQQKLNYLDNFWDLYQSLPRETARYVPRFLATVHIVNNLEKYNIVIDTPPTPLEYKTFDIKKQIRLSDIAKAINVDTDTLVSLNSELRHKILPPETYTIKIPIAHADQFMTKIDEIKTTYQKTPQPQPQPQYKYKYTYYRVRKGDTLSGIADKHKTSVSTLASCNNISEKSRIATGKVLKIPGSKHQARAKTASGTKKGKGSKQITYTVRRGDNLWMIAQKFSTTTTQIKALNKLSGSRLSSGQRLRIVTGGTENSKTLSKYQVKSGDSPLCIAKRHNMSLDRLLSLNNLSTRSKIYPGQNLLVE</sequence>
<name>I5B483_9BACT</name>
<keyword evidence="2" id="KW-0732">Signal</keyword>
<dbReference type="Proteomes" id="UP000005778">
    <property type="component" value="Chromosome"/>
</dbReference>
<evidence type="ECO:0000256" key="1">
    <source>
        <dbReference type="SAM" id="MobiDB-lite"/>
    </source>
</evidence>
<feature type="region of interest" description="Disordered" evidence="1">
    <location>
        <begin position="460"/>
        <end position="481"/>
    </location>
</feature>
<dbReference type="InterPro" id="IPR008258">
    <property type="entry name" value="Transglycosylase_SLT_dom_1"/>
</dbReference>